<dbReference type="STRING" id="1237149.C900_05637"/>
<protein>
    <recommendedName>
        <fullName evidence="3">Lipoprotein</fullName>
    </recommendedName>
</protein>
<accession>L8JN38</accession>
<gene>
    <name evidence="1" type="ORF">C900_05637</name>
</gene>
<dbReference type="PROSITE" id="PS51257">
    <property type="entry name" value="PROKAR_LIPOPROTEIN"/>
    <property type="match status" value="1"/>
</dbReference>
<dbReference type="RefSeq" id="WP_009582745.1">
    <property type="nucleotide sequence ID" value="NZ_AMZN01000087.1"/>
</dbReference>
<comment type="caution">
    <text evidence="1">The sequence shown here is derived from an EMBL/GenBank/DDBJ whole genome shotgun (WGS) entry which is preliminary data.</text>
</comment>
<name>L8JN38_9BACT</name>
<dbReference type="AlphaFoldDB" id="L8JN38"/>
<keyword evidence="2" id="KW-1185">Reference proteome</keyword>
<evidence type="ECO:0000313" key="2">
    <source>
        <dbReference type="Proteomes" id="UP000011135"/>
    </source>
</evidence>
<dbReference type="Proteomes" id="UP000011135">
    <property type="component" value="Unassembled WGS sequence"/>
</dbReference>
<dbReference type="EMBL" id="AMZN01000087">
    <property type="protein sequence ID" value="ELR68944.1"/>
    <property type="molecule type" value="Genomic_DNA"/>
</dbReference>
<evidence type="ECO:0008006" key="3">
    <source>
        <dbReference type="Google" id="ProtNLM"/>
    </source>
</evidence>
<dbReference type="OrthoDB" id="820612at2"/>
<reference evidence="1 2" key="1">
    <citation type="submission" date="2012-12" db="EMBL/GenBank/DDBJ databases">
        <title>Genome assembly of Fulvivirga imtechensis AK7.</title>
        <authorList>
            <person name="Nupur N."/>
            <person name="Khatri I."/>
            <person name="Kumar R."/>
            <person name="Subramanian S."/>
            <person name="Pinnaka A."/>
        </authorList>
    </citation>
    <scope>NUCLEOTIDE SEQUENCE [LARGE SCALE GENOMIC DNA]</scope>
    <source>
        <strain evidence="1 2">AK7</strain>
    </source>
</reference>
<sequence>MMKNIYKILLTGVIGLFLFACEDEDTLRIPQDFGKGPNVRIIVDPDFSFIDFDDLSSAKLQFDLYSESKNLGTVEIRAFYSSGGVNSDTVTMKTYTQADIDAANGVLKDQDITAQALVDALDLPGGLGGLAGGDSFTFLNRTTMDNGTVYPSTTVGGNSNVTPNITNSSATTSFTTSFTLFVGCPSDQAEFVGTYSSVITTSNFGGFIGSTNDEVTITFKGPEPFRYQISDISSLAYVPFGGQAYPGDIYDICGSPQMLPTNTFGATVDTGGGTWDPDTGTLTLNLFESFNGLTWTVVLTKK</sequence>
<proteinExistence type="predicted"/>
<evidence type="ECO:0000313" key="1">
    <source>
        <dbReference type="EMBL" id="ELR68944.1"/>
    </source>
</evidence>
<organism evidence="1 2">
    <name type="scientific">Fulvivirga imtechensis AK7</name>
    <dbReference type="NCBI Taxonomy" id="1237149"/>
    <lineage>
        <taxon>Bacteria</taxon>
        <taxon>Pseudomonadati</taxon>
        <taxon>Bacteroidota</taxon>
        <taxon>Cytophagia</taxon>
        <taxon>Cytophagales</taxon>
        <taxon>Fulvivirgaceae</taxon>
        <taxon>Fulvivirga</taxon>
    </lineage>
</organism>